<sequence length="67" mass="7661">MHSLLKLGNIKCSIVLNDSFKVLASNSIWLYSLYRSCSLLLLLFSMSVLFRFCLDSFISVNIQLILD</sequence>
<keyword evidence="1" id="KW-1133">Transmembrane helix</keyword>
<dbReference type="Proteomes" id="UP000269396">
    <property type="component" value="Unassembled WGS sequence"/>
</dbReference>
<keyword evidence="1" id="KW-0812">Transmembrane</keyword>
<dbReference type="AlphaFoldDB" id="A0A3P8F116"/>
<evidence type="ECO:0000313" key="3">
    <source>
        <dbReference type="Proteomes" id="UP000269396"/>
    </source>
</evidence>
<evidence type="ECO:0000313" key="2">
    <source>
        <dbReference type="EMBL" id="VDP52828.1"/>
    </source>
</evidence>
<gene>
    <name evidence="2" type="ORF">SMTD_LOCUS10093</name>
</gene>
<keyword evidence="3" id="KW-1185">Reference proteome</keyword>
<keyword evidence="1" id="KW-0472">Membrane</keyword>
<protein>
    <submittedName>
        <fullName evidence="2">Uncharacterized protein</fullName>
    </submittedName>
</protein>
<organism evidence="2 3">
    <name type="scientific">Schistosoma mattheei</name>
    <dbReference type="NCBI Taxonomy" id="31246"/>
    <lineage>
        <taxon>Eukaryota</taxon>
        <taxon>Metazoa</taxon>
        <taxon>Spiralia</taxon>
        <taxon>Lophotrochozoa</taxon>
        <taxon>Platyhelminthes</taxon>
        <taxon>Trematoda</taxon>
        <taxon>Digenea</taxon>
        <taxon>Strigeidida</taxon>
        <taxon>Schistosomatoidea</taxon>
        <taxon>Schistosomatidae</taxon>
        <taxon>Schistosoma</taxon>
    </lineage>
</organism>
<name>A0A3P8F116_9TREM</name>
<dbReference type="EMBL" id="UZAL01030254">
    <property type="protein sequence ID" value="VDP52828.1"/>
    <property type="molecule type" value="Genomic_DNA"/>
</dbReference>
<evidence type="ECO:0000256" key="1">
    <source>
        <dbReference type="SAM" id="Phobius"/>
    </source>
</evidence>
<proteinExistence type="predicted"/>
<accession>A0A3P8F116</accession>
<reference evidence="2 3" key="1">
    <citation type="submission" date="2018-11" db="EMBL/GenBank/DDBJ databases">
        <authorList>
            <consortium name="Pathogen Informatics"/>
        </authorList>
    </citation>
    <scope>NUCLEOTIDE SEQUENCE [LARGE SCALE GENOMIC DNA]</scope>
    <source>
        <strain>Denwood</strain>
        <strain evidence="3">Zambia</strain>
    </source>
</reference>
<feature type="transmembrane region" description="Helical" evidence="1">
    <location>
        <begin position="33"/>
        <end position="54"/>
    </location>
</feature>